<dbReference type="Proteomes" id="UP000030671">
    <property type="component" value="Unassembled WGS sequence"/>
</dbReference>
<dbReference type="InterPro" id="IPR036259">
    <property type="entry name" value="MFS_trans_sf"/>
</dbReference>
<keyword evidence="6 7" id="KW-0472">Membrane</keyword>
<dbReference type="AlphaFoldDB" id="W4K7W4"/>
<evidence type="ECO:0000313" key="10">
    <source>
        <dbReference type="Proteomes" id="UP000030671"/>
    </source>
</evidence>
<proteinExistence type="inferred from homology"/>
<feature type="domain" description="Major facilitator superfamily (MFS) profile" evidence="8">
    <location>
        <begin position="231"/>
        <end position="413"/>
    </location>
</feature>
<keyword evidence="5 7" id="KW-1133">Transmembrane helix</keyword>
<evidence type="ECO:0000256" key="2">
    <source>
        <dbReference type="ARBA" id="ARBA00008335"/>
    </source>
</evidence>
<keyword evidence="3" id="KW-0813">Transport</keyword>
<sequence length="413" mass="44517">MLGHIHIATLCWTLFMEGWNDGSTGPLLPRIQRVYNVSYIVVSLLFVAGCVGIMIGGAACIFLTARMGFGKVGSLVQATAYCIQSPAPPFVVFALAFGLSGFGMALQDGQANGYVAGVKNSSTKLGFIHCAYGERPPSNAHSDYRSNVFTYLAGAGALVAPLASTQFAQLEHWSFQYLISLSLCLLNTVLLIAVFRFKSQDECFKSIGEAVGEHGTSKDNTYKQIFKQKAVHLLSLFILAYVGVEVTIGGWIVTYIIRFRDGGPSSGYISSGFFGGLALGRIALLWVNQKLGQRLAVLIYMLLAIGLELIVWLVPSLISGAVAISLTGFFMGPIYPIVMNETARILPRWLLTGSISWIAAFGTTGAAALPFIAGALAQEKGIWTLQPLLLAMMAVMVSLWLIIPKERVSDHAE</sequence>
<dbReference type="HOGENOM" id="CLU_021993_6_0_1"/>
<feature type="transmembrane region" description="Helical" evidence="7">
    <location>
        <begin position="37"/>
        <end position="65"/>
    </location>
</feature>
<evidence type="ECO:0000259" key="8">
    <source>
        <dbReference type="PROSITE" id="PS50850"/>
    </source>
</evidence>
<comment type="similarity">
    <text evidence="2">Belongs to the major facilitator superfamily.</text>
</comment>
<feature type="transmembrane region" description="Helical" evidence="7">
    <location>
        <begin position="350"/>
        <end position="376"/>
    </location>
</feature>
<dbReference type="InParanoid" id="W4K7W4"/>
<dbReference type="GO" id="GO:0012505">
    <property type="term" value="C:endomembrane system"/>
    <property type="evidence" value="ECO:0007669"/>
    <property type="project" value="UniProtKB-SubCell"/>
</dbReference>
<keyword evidence="4 7" id="KW-0812">Transmembrane</keyword>
<reference evidence="9 10" key="1">
    <citation type="journal article" date="2012" name="New Phytol.">
        <title>Insight into trade-off between wood decay and parasitism from the genome of a fungal forest pathogen.</title>
        <authorList>
            <person name="Olson A."/>
            <person name="Aerts A."/>
            <person name="Asiegbu F."/>
            <person name="Belbahri L."/>
            <person name="Bouzid O."/>
            <person name="Broberg A."/>
            <person name="Canback B."/>
            <person name="Coutinho P.M."/>
            <person name="Cullen D."/>
            <person name="Dalman K."/>
            <person name="Deflorio G."/>
            <person name="van Diepen L.T."/>
            <person name="Dunand C."/>
            <person name="Duplessis S."/>
            <person name="Durling M."/>
            <person name="Gonthier P."/>
            <person name="Grimwood J."/>
            <person name="Fossdal C.G."/>
            <person name="Hansson D."/>
            <person name="Henrissat B."/>
            <person name="Hietala A."/>
            <person name="Himmelstrand K."/>
            <person name="Hoffmeister D."/>
            <person name="Hogberg N."/>
            <person name="James T.Y."/>
            <person name="Karlsson M."/>
            <person name="Kohler A."/>
            <person name="Kues U."/>
            <person name="Lee Y.H."/>
            <person name="Lin Y.C."/>
            <person name="Lind M."/>
            <person name="Lindquist E."/>
            <person name="Lombard V."/>
            <person name="Lucas S."/>
            <person name="Lunden K."/>
            <person name="Morin E."/>
            <person name="Murat C."/>
            <person name="Park J."/>
            <person name="Raffaello T."/>
            <person name="Rouze P."/>
            <person name="Salamov A."/>
            <person name="Schmutz J."/>
            <person name="Solheim H."/>
            <person name="Stahlberg J."/>
            <person name="Velez H."/>
            <person name="de Vries R.P."/>
            <person name="Wiebenga A."/>
            <person name="Woodward S."/>
            <person name="Yakovlev I."/>
            <person name="Garbelotto M."/>
            <person name="Martin F."/>
            <person name="Grigoriev I.V."/>
            <person name="Stenlid J."/>
        </authorList>
    </citation>
    <scope>NUCLEOTIDE SEQUENCE [LARGE SCALE GENOMIC DNA]</scope>
    <source>
        <strain evidence="9 10">TC 32-1</strain>
    </source>
</reference>
<dbReference type="InterPro" id="IPR051788">
    <property type="entry name" value="MFS_Transporter"/>
</dbReference>
<dbReference type="Gene3D" id="1.20.1250.20">
    <property type="entry name" value="MFS general substrate transporter like domains"/>
    <property type="match status" value="2"/>
</dbReference>
<organism evidence="9 10">
    <name type="scientific">Heterobasidion irregulare (strain TC 32-1)</name>
    <dbReference type="NCBI Taxonomy" id="747525"/>
    <lineage>
        <taxon>Eukaryota</taxon>
        <taxon>Fungi</taxon>
        <taxon>Dikarya</taxon>
        <taxon>Basidiomycota</taxon>
        <taxon>Agaricomycotina</taxon>
        <taxon>Agaricomycetes</taxon>
        <taxon>Russulales</taxon>
        <taxon>Bondarzewiaceae</taxon>
        <taxon>Heterobasidion</taxon>
        <taxon>Heterobasidion annosum species complex</taxon>
    </lineage>
</organism>
<evidence type="ECO:0000256" key="1">
    <source>
        <dbReference type="ARBA" id="ARBA00004127"/>
    </source>
</evidence>
<evidence type="ECO:0000256" key="3">
    <source>
        <dbReference type="ARBA" id="ARBA00022448"/>
    </source>
</evidence>
<protein>
    <recommendedName>
        <fullName evidence="8">Major facilitator superfamily (MFS) profile domain-containing protein</fullName>
    </recommendedName>
</protein>
<feature type="transmembrane region" description="Helical" evidence="7">
    <location>
        <begin position="233"/>
        <end position="257"/>
    </location>
</feature>
<name>W4K7W4_HETIT</name>
<dbReference type="eggNOG" id="ENOG502QU6M">
    <property type="taxonomic scope" value="Eukaryota"/>
</dbReference>
<feature type="transmembrane region" description="Helical" evidence="7">
    <location>
        <begin position="382"/>
        <end position="403"/>
    </location>
</feature>
<dbReference type="GO" id="GO:0022857">
    <property type="term" value="F:transmembrane transporter activity"/>
    <property type="evidence" value="ECO:0007669"/>
    <property type="project" value="InterPro"/>
</dbReference>
<feature type="transmembrane region" description="Helical" evidence="7">
    <location>
        <begin position="295"/>
        <end position="314"/>
    </location>
</feature>
<dbReference type="PANTHER" id="PTHR23514">
    <property type="entry name" value="BYPASS OF STOP CODON PROTEIN 6"/>
    <property type="match status" value="1"/>
</dbReference>
<dbReference type="SUPFAM" id="SSF103473">
    <property type="entry name" value="MFS general substrate transporter"/>
    <property type="match status" value="1"/>
</dbReference>
<dbReference type="FunFam" id="1.20.1250.20:FF:000286">
    <property type="entry name" value="MFS efflux transporter"/>
    <property type="match status" value="1"/>
</dbReference>
<keyword evidence="10" id="KW-1185">Reference proteome</keyword>
<dbReference type="PANTHER" id="PTHR23514:SF3">
    <property type="entry name" value="BYPASS OF STOP CODON PROTEIN 6"/>
    <property type="match status" value="1"/>
</dbReference>
<evidence type="ECO:0000256" key="7">
    <source>
        <dbReference type="SAM" id="Phobius"/>
    </source>
</evidence>
<accession>W4K7W4</accession>
<gene>
    <name evidence="9" type="ORF">HETIRDRAFT_417929</name>
</gene>
<evidence type="ECO:0000256" key="6">
    <source>
        <dbReference type="ARBA" id="ARBA00023136"/>
    </source>
</evidence>
<dbReference type="InterPro" id="IPR020846">
    <property type="entry name" value="MFS_dom"/>
</dbReference>
<evidence type="ECO:0000313" key="9">
    <source>
        <dbReference type="EMBL" id="ETW81878.1"/>
    </source>
</evidence>
<dbReference type="RefSeq" id="XP_009546469.1">
    <property type="nucleotide sequence ID" value="XM_009548174.1"/>
</dbReference>
<evidence type="ECO:0000256" key="5">
    <source>
        <dbReference type="ARBA" id="ARBA00022989"/>
    </source>
</evidence>
<dbReference type="GO" id="GO:0016020">
    <property type="term" value="C:membrane"/>
    <property type="evidence" value="ECO:0007669"/>
    <property type="project" value="TreeGrafter"/>
</dbReference>
<dbReference type="EMBL" id="KI925458">
    <property type="protein sequence ID" value="ETW81878.1"/>
    <property type="molecule type" value="Genomic_DNA"/>
</dbReference>
<feature type="transmembrane region" description="Helical" evidence="7">
    <location>
        <begin position="269"/>
        <end position="288"/>
    </location>
</feature>
<comment type="subcellular location">
    <subcellularLocation>
        <location evidence="1">Endomembrane system</location>
        <topology evidence="1">Multi-pass membrane protein</topology>
    </subcellularLocation>
</comment>
<evidence type="ECO:0000256" key="4">
    <source>
        <dbReference type="ARBA" id="ARBA00022692"/>
    </source>
</evidence>
<dbReference type="GeneID" id="20673431"/>
<dbReference type="KEGG" id="hir:HETIRDRAFT_417929"/>
<feature type="transmembrane region" description="Helical" evidence="7">
    <location>
        <begin position="174"/>
        <end position="195"/>
    </location>
</feature>
<feature type="transmembrane region" description="Helical" evidence="7">
    <location>
        <begin position="320"/>
        <end position="338"/>
    </location>
</feature>
<feature type="transmembrane region" description="Helical" evidence="7">
    <location>
        <begin position="148"/>
        <end position="168"/>
    </location>
</feature>
<dbReference type="PROSITE" id="PS50850">
    <property type="entry name" value="MFS"/>
    <property type="match status" value="1"/>
</dbReference>
<dbReference type="OrthoDB" id="413079at2759"/>